<evidence type="ECO:0000256" key="11">
    <source>
        <dbReference type="ARBA" id="ARBA00048237"/>
    </source>
</evidence>
<dbReference type="InterPro" id="IPR039569">
    <property type="entry name" value="FAS1-like_DH_region"/>
</dbReference>
<dbReference type="InterPro" id="IPR029069">
    <property type="entry name" value="HotDog_dom_sf"/>
</dbReference>
<dbReference type="InterPro" id="IPR001227">
    <property type="entry name" value="Ac_transferase_dom_sf"/>
</dbReference>
<gene>
    <name evidence="18" type="ORF">BDW59DRAFT_164965</name>
</gene>
<dbReference type="InterPro" id="IPR016035">
    <property type="entry name" value="Acyl_Trfase/lysoPLipase"/>
</dbReference>
<dbReference type="InterPro" id="IPR032088">
    <property type="entry name" value="SAT"/>
</dbReference>
<dbReference type="Gene3D" id="3.20.20.70">
    <property type="entry name" value="Aldolase class I"/>
    <property type="match status" value="1"/>
</dbReference>
<evidence type="ECO:0000256" key="14">
    <source>
        <dbReference type="ARBA" id="ARBA00048572"/>
    </source>
</evidence>
<dbReference type="SMART" id="SM00827">
    <property type="entry name" value="PKS_AT"/>
    <property type="match status" value="1"/>
</dbReference>
<keyword evidence="9" id="KW-0511">Multifunctional enzyme</keyword>
<evidence type="ECO:0000256" key="10">
    <source>
        <dbReference type="ARBA" id="ARBA00033756"/>
    </source>
</evidence>
<dbReference type="CDD" id="cd03447">
    <property type="entry name" value="FAS_MaoC"/>
    <property type="match status" value="1"/>
</dbReference>
<keyword evidence="19" id="KW-1185">Reference proteome</keyword>
<evidence type="ECO:0000256" key="3">
    <source>
        <dbReference type="ARBA" id="ARBA00022679"/>
    </source>
</evidence>
<evidence type="ECO:0000256" key="7">
    <source>
        <dbReference type="ARBA" id="ARBA00023027"/>
    </source>
</evidence>
<dbReference type="Pfam" id="PF17951">
    <property type="entry name" value="FAS_meander"/>
    <property type="match status" value="1"/>
</dbReference>
<evidence type="ECO:0000259" key="17">
    <source>
        <dbReference type="SMART" id="SM00827"/>
    </source>
</evidence>
<dbReference type="Gene3D" id="2.40.128.700">
    <property type="match status" value="1"/>
</dbReference>
<dbReference type="EMBL" id="JBFXLS010000075">
    <property type="protein sequence ID" value="KAL2819637.1"/>
    <property type="molecule type" value="Genomic_DNA"/>
</dbReference>
<evidence type="ECO:0000256" key="5">
    <source>
        <dbReference type="ARBA" id="ARBA00022857"/>
    </source>
</evidence>
<dbReference type="Gene3D" id="3.30.1120.100">
    <property type="match status" value="1"/>
</dbReference>
<dbReference type="InterPro" id="IPR040883">
    <property type="entry name" value="FAS_meander"/>
</dbReference>
<dbReference type="InterPro" id="IPR050830">
    <property type="entry name" value="Fungal_FAS"/>
</dbReference>
<comment type="catalytic activity">
    <reaction evidence="13">
        <text>(9Z)-octadecenoyl-[ACP] + H2O = (9Z)-octadecenoate + holo-[ACP] + H(+)</text>
        <dbReference type="Rhea" id="RHEA:15057"/>
        <dbReference type="Rhea" id="RHEA-COMP:9685"/>
        <dbReference type="Rhea" id="RHEA-COMP:9924"/>
        <dbReference type="ChEBI" id="CHEBI:15377"/>
        <dbReference type="ChEBI" id="CHEBI:15378"/>
        <dbReference type="ChEBI" id="CHEBI:30823"/>
        <dbReference type="ChEBI" id="CHEBI:64479"/>
        <dbReference type="ChEBI" id="CHEBI:78783"/>
        <dbReference type="EC" id="3.1.2.14"/>
    </reaction>
</comment>
<evidence type="ECO:0000256" key="12">
    <source>
        <dbReference type="ARBA" id="ARBA00048462"/>
    </source>
</evidence>
<evidence type="ECO:0000256" key="16">
    <source>
        <dbReference type="PIRNR" id="PIRNR005562"/>
    </source>
</evidence>
<sequence>MIPHNPDKTSGILDAVDAGRLRLYACCGGQGSSNLTALDELVHLSHTYEDCSPLQHLLASAARRLEALSASPHHSSFFSGRGFPLQYWLNGSAPSAPSNDELALSPYSFPINTLLSLTNYALTAHRLHLDPTQLRGRLKGVIGHSQGVFAAAAIAQAGVGWPAFYHAADLALQLSFWVGLESHSAAPGSTLSAEEVADCIEHEEGSPSHLLSVAGLKAVDLTRLIRKLDRNREQDEDEELDVHLSLVNSRNKCVLAGTPQGLRRVCLALRTIRAPPTLDQSRISFNKRRPVIDVQFLPVSAPYHSSLLQTVELWVIDATTDLRLTGDTLAVPIYCAVDGKIENLQLRGAEDIRSTLIRAVTVEQVDWPTICRQMDGATHVLSLGPGSVGNLVQDVVEGTGIRVLHLSGRSLPSSLSSLALPKFPVPDRKHWGRQYRPRLRNASLRQAAPYIQTKMTRLLGTPPIMVAGMTPTTCSPDLVAAVMQAGYHVEFACGGYHKPAQMETALRRLAATIPVHRAITCNVIYASPKSLSWQIDLLRDLNEEGLPIEGLTVGAGIPSPEVVRDWTHSLGLSHIWFKPGSLDAIDRVLAIARQHPAFSIGLQWTGGRAGGHHSFEDFHQPILDRYGRIRELDNIVLVAGSGFGGAEDTWPYLTGSWSERLGFPAMPFDGVLLGSRMMVAREAKTSLSAKKLIVEASGIDDDNGAWTRTENEAVGGVLSVISEMGQPIHVLATRAMRLWHEFDRRFFSIRDREHLQTLLRQHRDEIISRLNQDYARPWFAVTDYGQPIQIEDMSYSQVLRRLCRFMYVSHQDRWIDPTYLTLVHDFLRMAQARFSHRIPLGDDPVELQMTFDATFGQADELLYPEDVALLLALFRRQGQKPVPFVPRLDADFETWFKKDSLWQSEDIEAVPDQDPQRVCIIQGPVAVRHSTTCDESAGQILDRIRDGHVEMLGHQSSIDEEDELTSNILHGDVKLPGVHVTKQGSLYRYHLVGPTLPSPQAVVEHLVGDCAWAQAALMNKSIILGHTRVRNPIHDAFKPEMGNIIDVRVDGEPCEITLYTTTTNHGDVQQIGAALELTYHDNGEITMTLLGCSSNRAQNVRPSLELTFEMIGGPMVSGLLQVSQDDYLECVQSMYTRLWIGNRRTSPSSAGLNSEFTGNAVTITEDAVKAFLAVVRQTGPPVGRAWDAQGPIVPLDYTVVLAWTVLTKPLLLPNLEGDPLQLLHQSISMRVIPGARPLHVGDVVRTSSRITERTITTTGQRIEVSADIHRGAELVVQVRSVFIIQRRPQTVAQQQFRSVEEPDMIMHVNSPVQLQVLASRKWLLLDGQSLDLLGKTVVFRLNTQTIYDISGAPSTLQVAGSVSLLPDHTSPMASLGTKVGRVYLEEDGCRVNPVLDFLNRHGTPRVQRQMLQNPGWAGDGIVPFTAPSQSDTYASVSQDTNPIHLCQSFARFAGRAQPVVHGMHLSATVRRILEWMVGDTQRSRFRTWTASFDEIVRTHDRLRMEVQHKAMEEGLMVVHVTVVNELTGLQVMHTEATIEQPRTSYVFTGQGTQEKGMGMALYGTRKAAQAVWDRAERYFESQYGLSLLHIVRDNPTSLTVHFGGRRGREIRGNYLAMSSRSDADKSMLPGLTNTSRSYTFSYQTGLLMSTQFAQPALAVMEMAEYAHLQAQGIVQSPALFAGHSLGEYSALGACTTFMPFESLLSLILYRGLKMQNALPRDSNGRTDYAMMAADPSRVYPGFGESDLMELVQLIGHETGLLLEVVNHNVRSRQYVCAGHIRSLWVMGQVCDELSQSTFTASLKDSIHQHVLKAQSITNQTQLTRGRATIPLAGVDIPFHSKMLRGHIDDYRQHLRRHLRISDLKPEEFVGRWIPNVVGQPFALDTAYVRLVQQVTGSQPLLDLLRRIGGDT</sequence>
<evidence type="ECO:0000256" key="9">
    <source>
        <dbReference type="ARBA" id="ARBA00023268"/>
    </source>
</evidence>
<accession>A0ABR4HVV8</accession>
<dbReference type="PIRSF" id="PIRSF005562">
    <property type="entry name" value="FAS_yeast_beta"/>
    <property type="match status" value="1"/>
</dbReference>
<dbReference type="PANTHER" id="PTHR10982">
    <property type="entry name" value="MALONYL COA-ACYL CARRIER PROTEIN TRANSACYLASE"/>
    <property type="match status" value="1"/>
</dbReference>
<dbReference type="InterPro" id="IPR016452">
    <property type="entry name" value="Fas1/AflB-like"/>
</dbReference>
<dbReference type="Pfam" id="PF00698">
    <property type="entry name" value="Acyl_transf_1"/>
    <property type="match status" value="1"/>
</dbReference>
<feature type="domain" description="Malonyl-CoA:ACP transacylase (MAT)" evidence="17">
    <location>
        <begin position="1546"/>
        <end position="1907"/>
    </location>
</feature>
<keyword evidence="6 16" id="KW-0560">Oxidoreductase</keyword>
<evidence type="ECO:0000256" key="4">
    <source>
        <dbReference type="ARBA" id="ARBA00022801"/>
    </source>
</evidence>
<evidence type="ECO:0000256" key="1">
    <source>
        <dbReference type="ARBA" id="ARBA00001055"/>
    </source>
</evidence>
<keyword evidence="8" id="KW-0456">Lyase</keyword>
<dbReference type="SUPFAM" id="SSF54637">
    <property type="entry name" value="Thioesterase/thiol ester dehydrase-isomerase"/>
    <property type="match status" value="2"/>
</dbReference>
<dbReference type="InterPro" id="IPR003965">
    <property type="entry name" value="Fatty_acid_synthase"/>
</dbReference>
<comment type="catalytic activity">
    <reaction evidence="14">
        <text>a 2,3-saturated acyl-[ACP] + NAD(+) = a (2E)-enoyl-[ACP] + NADH + H(+)</text>
        <dbReference type="Rhea" id="RHEA:10240"/>
        <dbReference type="Rhea" id="RHEA-COMP:9925"/>
        <dbReference type="Rhea" id="RHEA-COMP:9926"/>
        <dbReference type="ChEBI" id="CHEBI:15378"/>
        <dbReference type="ChEBI" id="CHEBI:57540"/>
        <dbReference type="ChEBI" id="CHEBI:57945"/>
        <dbReference type="ChEBI" id="CHEBI:78784"/>
        <dbReference type="ChEBI" id="CHEBI:78785"/>
        <dbReference type="EC" id="1.3.1.9"/>
    </reaction>
</comment>
<evidence type="ECO:0000256" key="13">
    <source>
        <dbReference type="ARBA" id="ARBA00048536"/>
    </source>
</evidence>
<dbReference type="Gene3D" id="3.40.366.10">
    <property type="entry name" value="Malonyl-Coenzyme A Acyl Carrier Protein, domain 2"/>
    <property type="match status" value="3"/>
</dbReference>
<dbReference type="InterPro" id="IPR002539">
    <property type="entry name" value="MaoC-like_dom"/>
</dbReference>
<keyword evidence="4 16" id="KW-0378">Hydrolase</keyword>
<dbReference type="Proteomes" id="UP001610335">
    <property type="component" value="Unassembled WGS sequence"/>
</dbReference>
<dbReference type="SUPFAM" id="SSF52151">
    <property type="entry name" value="FabD/lysophospholipase-like"/>
    <property type="match status" value="2"/>
</dbReference>
<dbReference type="PRINTS" id="PR01483">
    <property type="entry name" value="FASYNTHASE"/>
</dbReference>
<dbReference type="Pfam" id="PF01575">
    <property type="entry name" value="MaoC_dehydratas"/>
    <property type="match status" value="1"/>
</dbReference>
<comment type="catalytic activity">
    <reaction evidence="11">
        <text>acetyl-CoA + n malonyl-CoA + 2n NADPH + 4n H(+) = a long-chain-acyl-CoA + n CoA + n CO2 + 2n NADP(+).</text>
        <dbReference type="EC" id="2.3.1.86"/>
    </reaction>
</comment>
<dbReference type="GO" id="GO:0016740">
    <property type="term" value="F:transferase activity"/>
    <property type="evidence" value="ECO:0007669"/>
    <property type="project" value="UniProtKB-KW"/>
</dbReference>
<dbReference type="Pfam" id="PF22235">
    <property type="entry name" value="FAS1_thioest_ins"/>
    <property type="match status" value="1"/>
</dbReference>
<dbReference type="Pfam" id="PF16073">
    <property type="entry name" value="SAT"/>
    <property type="match status" value="1"/>
</dbReference>
<dbReference type="InterPro" id="IPR013565">
    <property type="entry name" value="Fas1/AflB-like_central"/>
</dbReference>
<dbReference type="InterPro" id="IPR013785">
    <property type="entry name" value="Aldolase_TIM"/>
</dbReference>
<dbReference type="Gene3D" id="6.20.240.10">
    <property type="match status" value="1"/>
</dbReference>
<comment type="catalytic activity">
    <reaction evidence="15">
        <text>holo-[ACP] + acetyl-CoA = acetyl-[ACP] + CoA</text>
        <dbReference type="Rhea" id="RHEA:41788"/>
        <dbReference type="Rhea" id="RHEA-COMP:9621"/>
        <dbReference type="Rhea" id="RHEA-COMP:9685"/>
        <dbReference type="ChEBI" id="CHEBI:57287"/>
        <dbReference type="ChEBI" id="CHEBI:57288"/>
        <dbReference type="ChEBI" id="CHEBI:64479"/>
        <dbReference type="ChEBI" id="CHEBI:78446"/>
        <dbReference type="EC" id="2.3.1.38"/>
    </reaction>
</comment>
<dbReference type="Gene3D" id="6.10.60.10">
    <property type="match status" value="1"/>
</dbReference>
<dbReference type="InterPro" id="IPR014043">
    <property type="entry name" value="Acyl_transferase_dom"/>
</dbReference>
<dbReference type="SUPFAM" id="SSF51412">
    <property type="entry name" value="Inosine monophosphate dehydrogenase (IMPDH)"/>
    <property type="match status" value="1"/>
</dbReference>
<name>A0ABR4HVV8_9EURO</name>
<dbReference type="PANTHER" id="PTHR10982:SF21">
    <property type="entry name" value="FATTY ACID SYNTHASE SUBUNIT BETA"/>
    <property type="match status" value="1"/>
</dbReference>
<dbReference type="Pfam" id="PF13452">
    <property type="entry name" value="FAS1_DH_region"/>
    <property type="match status" value="1"/>
</dbReference>
<evidence type="ECO:0000256" key="2">
    <source>
        <dbReference type="ARBA" id="ARBA00010009"/>
    </source>
</evidence>
<dbReference type="Pfam" id="PF08354">
    <property type="entry name" value="Fas1-AflB-like_hel"/>
    <property type="match status" value="1"/>
</dbReference>
<keyword evidence="3 16" id="KW-0808">Transferase</keyword>
<comment type="subunit">
    <text evidence="10">[Alpha(6)beta(6)] hexamers of two multifunctional subunits (alpha and beta).</text>
</comment>
<evidence type="ECO:0000256" key="15">
    <source>
        <dbReference type="ARBA" id="ARBA00048835"/>
    </source>
</evidence>
<comment type="similarity">
    <text evidence="2 16">Belongs to the fungal fatty acid synthetase subunit beta family.</text>
</comment>
<comment type="catalytic activity">
    <reaction evidence="1">
        <text>a (3R)-hydroxyacyl-[ACP] = a (2E)-enoyl-[ACP] + H2O</text>
        <dbReference type="Rhea" id="RHEA:13097"/>
        <dbReference type="Rhea" id="RHEA-COMP:9925"/>
        <dbReference type="Rhea" id="RHEA-COMP:9945"/>
        <dbReference type="ChEBI" id="CHEBI:15377"/>
        <dbReference type="ChEBI" id="CHEBI:78784"/>
        <dbReference type="ChEBI" id="CHEBI:78827"/>
        <dbReference type="EC" id="4.2.1.59"/>
    </reaction>
</comment>
<keyword evidence="5 16" id="KW-0521">NADP</keyword>
<evidence type="ECO:0000313" key="18">
    <source>
        <dbReference type="EMBL" id="KAL2819637.1"/>
    </source>
</evidence>
<comment type="catalytic activity">
    <reaction evidence="12">
        <text>holo-[ACP] + malonyl-CoA = malonyl-[ACP] + CoA</text>
        <dbReference type="Rhea" id="RHEA:41792"/>
        <dbReference type="Rhea" id="RHEA-COMP:9623"/>
        <dbReference type="Rhea" id="RHEA-COMP:9685"/>
        <dbReference type="ChEBI" id="CHEBI:57287"/>
        <dbReference type="ChEBI" id="CHEBI:57384"/>
        <dbReference type="ChEBI" id="CHEBI:64479"/>
        <dbReference type="ChEBI" id="CHEBI:78449"/>
        <dbReference type="EC" id="2.3.1.39"/>
    </reaction>
</comment>
<organism evidence="18 19">
    <name type="scientific">Aspergillus cavernicola</name>
    <dbReference type="NCBI Taxonomy" id="176166"/>
    <lineage>
        <taxon>Eukaryota</taxon>
        <taxon>Fungi</taxon>
        <taxon>Dikarya</taxon>
        <taxon>Ascomycota</taxon>
        <taxon>Pezizomycotina</taxon>
        <taxon>Eurotiomycetes</taxon>
        <taxon>Eurotiomycetidae</taxon>
        <taxon>Eurotiales</taxon>
        <taxon>Aspergillaceae</taxon>
        <taxon>Aspergillus</taxon>
        <taxon>Aspergillus subgen. Nidulantes</taxon>
    </lineage>
</organism>
<proteinExistence type="inferred from homology"/>
<protein>
    <submittedName>
        <fullName evidence="18">Acyl transferase domain-containing protein</fullName>
    </submittedName>
</protein>
<keyword evidence="7 16" id="KW-0520">NAD</keyword>
<evidence type="ECO:0000256" key="6">
    <source>
        <dbReference type="ARBA" id="ARBA00023002"/>
    </source>
</evidence>
<evidence type="ECO:0000313" key="19">
    <source>
        <dbReference type="Proteomes" id="UP001610335"/>
    </source>
</evidence>
<dbReference type="Gene3D" id="3.10.129.10">
    <property type="entry name" value="Hotdog Thioesterase"/>
    <property type="match status" value="1"/>
</dbReference>
<dbReference type="Gene3D" id="1.20.930.70">
    <property type="match status" value="1"/>
</dbReference>
<evidence type="ECO:0000256" key="8">
    <source>
        <dbReference type="ARBA" id="ARBA00023239"/>
    </source>
</evidence>
<comment type="caution">
    <text evidence="18">The sequence shown here is derived from an EMBL/GenBank/DDBJ whole genome shotgun (WGS) entry which is preliminary data.</text>
</comment>
<reference evidence="18 19" key="1">
    <citation type="submission" date="2024-07" db="EMBL/GenBank/DDBJ databases">
        <title>Section-level genome sequencing and comparative genomics of Aspergillus sections Usti and Cavernicolus.</title>
        <authorList>
            <consortium name="Lawrence Berkeley National Laboratory"/>
            <person name="Nybo J.L."/>
            <person name="Vesth T.C."/>
            <person name="Theobald S."/>
            <person name="Frisvad J.C."/>
            <person name="Larsen T.O."/>
            <person name="Kjaerboelling I."/>
            <person name="Rothschild-Mancinelli K."/>
            <person name="Lyhne E.K."/>
            <person name="Kogle M.E."/>
            <person name="Barry K."/>
            <person name="Clum A."/>
            <person name="Na H."/>
            <person name="Ledsgaard L."/>
            <person name="Lin J."/>
            <person name="Lipzen A."/>
            <person name="Kuo A."/>
            <person name="Riley R."/>
            <person name="Mondo S."/>
            <person name="LaButti K."/>
            <person name="Haridas S."/>
            <person name="Pangalinan J."/>
            <person name="Salamov A.A."/>
            <person name="Simmons B.A."/>
            <person name="Magnuson J.K."/>
            <person name="Chen J."/>
            <person name="Drula E."/>
            <person name="Henrissat B."/>
            <person name="Wiebenga A."/>
            <person name="Lubbers R.J."/>
            <person name="Gomes A.C."/>
            <person name="Makela M.R."/>
            <person name="Stajich J."/>
            <person name="Grigoriev I.V."/>
            <person name="Mortensen U.H."/>
            <person name="De vries R.P."/>
            <person name="Baker S.E."/>
            <person name="Andersen M.R."/>
        </authorList>
    </citation>
    <scope>NUCLEOTIDE SEQUENCE [LARGE SCALE GENOMIC DNA]</scope>
    <source>
        <strain evidence="18 19">CBS 600.67</strain>
    </source>
</reference>